<dbReference type="PANTHER" id="PTHR47076:SF12">
    <property type="entry name" value="NHL DOMAIN-CONTAINING PROTEIN"/>
    <property type="match status" value="1"/>
</dbReference>
<gene>
    <name evidence="1" type="ORF">CASFOL_026463</name>
</gene>
<dbReference type="Proteomes" id="UP001632038">
    <property type="component" value="Unassembled WGS sequence"/>
</dbReference>
<accession>A0ABD3CH94</accession>
<organism evidence="1 2">
    <name type="scientific">Castilleja foliolosa</name>
    <dbReference type="NCBI Taxonomy" id="1961234"/>
    <lineage>
        <taxon>Eukaryota</taxon>
        <taxon>Viridiplantae</taxon>
        <taxon>Streptophyta</taxon>
        <taxon>Embryophyta</taxon>
        <taxon>Tracheophyta</taxon>
        <taxon>Spermatophyta</taxon>
        <taxon>Magnoliopsida</taxon>
        <taxon>eudicotyledons</taxon>
        <taxon>Gunneridae</taxon>
        <taxon>Pentapetalae</taxon>
        <taxon>asterids</taxon>
        <taxon>lamiids</taxon>
        <taxon>Lamiales</taxon>
        <taxon>Orobanchaceae</taxon>
        <taxon>Pedicularideae</taxon>
        <taxon>Castillejinae</taxon>
        <taxon>Castilleja</taxon>
    </lineage>
</organism>
<dbReference type="AlphaFoldDB" id="A0ABD3CH94"/>
<name>A0ABD3CH94_9LAMI</name>
<sequence length="139" mass="16193">MAQSTAESNLTPINEDYREGLHEKAFAGRGCCYFLNFSCFKSRRSDDWERVSIEQESFNRSFWDKGIGALKKVREWSELVAGPKWKTFIRRFNRRSRPGKFRYDPLSYALNFDDGELEVDRAPRDFSSRYAANPGQSGL</sequence>
<reference evidence="2" key="1">
    <citation type="journal article" date="2024" name="IScience">
        <title>Strigolactones Initiate the Formation of Haustorium-like Structures in Castilleja.</title>
        <authorList>
            <person name="Buerger M."/>
            <person name="Peterson D."/>
            <person name="Chory J."/>
        </authorList>
    </citation>
    <scope>NUCLEOTIDE SEQUENCE [LARGE SCALE GENOMIC DNA]</scope>
</reference>
<comment type="caution">
    <text evidence="1">The sequence shown here is derived from an EMBL/GenBank/DDBJ whole genome shotgun (WGS) entry which is preliminary data.</text>
</comment>
<dbReference type="PANTHER" id="PTHR47076">
    <property type="entry name" value="NHL DOMAIN PROTEIN"/>
    <property type="match status" value="1"/>
</dbReference>
<proteinExistence type="predicted"/>
<dbReference type="EMBL" id="JAVIJP010000034">
    <property type="protein sequence ID" value="KAL3629241.1"/>
    <property type="molecule type" value="Genomic_DNA"/>
</dbReference>
<protein>
    <submittedName>
        <fullName evidence="1">Uncharacterized protein</fullName>
    </submittedName>
</protein>
<evidence type="ECO:0000313" key="2">
    <source>
        <dbReference type="Proteomes" id="UP001632038"/>
    </source>
</evidence>
<keyword evidence="2" id="KW-1185">Reference proteome</keyword>
<evidence type="ECO:0000313" key="1">
    <source>
        <dbReference type="EMBL" id="KAL3629241.1"/>
    </source>
</evidence>